<sequence>MERQRQEEIQRQLEAQRQQQQAILQQQQQQKSWSGQIFPSQQSSKSLIEIQEEQARQLDKERQRKQQQQQTQAKNLSISAASAWNASTQSSHWASEGAWGNQARSQNGSGSLGFWDEAIVSSKRAPASSNKKVQGNPTEFPALKGGNPVNTPSEAVQRLFKQPKPQEDGFSNWCEIALKRLDTSVDIPTFVHDYVRSYLGESKSSKDFAKQFLEKRSQTRNKAKPPVVEESIWGPAPARDYRQQTNQSSDADSQKNKGGKKKKKMMKLDSSILGFTVSADPERKNVGEMEDDGK</sequence>
<feature type="compositionally biased region" description="Basic and acidic residues" evidence="1">
    <location>
        <begin position="53"/>
        <end position="64"/>
    </location>
</feature>
<name>A0A6J8CXU3_MYTCO</name>
<feature type="compositionally biased region" description="Basic and acidic residues" evidence="1">
    <location>
        <begin position="280"/>
        <end position="294"/>
    </location>
</feature>
<dbReference type="EMBL" id="CACVKT020006087">
    <property type="protein sequence ID" value="CAC5399772.1"/>
    <property type="molecule type" value="Genomic_DNA"/>
</dbReference>
<dbReference type="Proteomes" id="UP000507470">
    <property type="component" value="Unassembled WGS sequence"/>
</dbReference>
<dbReference type="EMBL" id="CACVKT020006087">
    <property type="protein sequence ID" value="CAC5399773.1"/>
    <property type="molecule type" value="Genomic_DNA"/>
</dbReference>
<evidence type="ECO:0000256" key="1">
    <source>
        <dbReference type="SAM" id="MobiDB-lite"/>
    </source>
</evidence>
<organism evidence="2 4">
    <name type="scientific">Mytilus coruscus</name>
    <name type="common">Sea mussel</name>
    <dbReference type="NCBI Taxonomy" id="42192"/>
    <lineage>
        <taxon>Eukaryota</taxon>
        <taxon>Metazoa</taxon>
        <taxon>Spiralia</taxon>
        <taxon>Lophotrochozoa</taxon>
        <taxon>Mollusca</taxon>
        <taxon>Bivalvia</taxon>
        <taxon>Autobranchia</taxon>
        <taxon>Pteriomorphia</taxon>
        <taxon>Mytilida</taxon>
        <taxon>Mytiloidea</taxon>
        <taxon>Mytilidae</taxon>
        <taxon>Mytilinae</taxon>
        <taxon>Mytilus</taxon>
    </lineage>
</organism>
<gene>
    <name evidence="2" type="ORF">MCOR_34008</name>
</gene>
<accession>A0A6J8CXU3</accession>
<feature type="compositionally biased region" description="Basic and acidic residues" evidence="1">
    <location>
        <begin position="1"/>
        <end position="11"/>
    </location>
</feature>
<evidence type="ECO:0000313" key="4">
    <source>
        <dbReference type="Proteomes" id="UP000507470"/>
    </source>
</evidence>
<dbReference type="GO" id="GO:0005829">
    <property type="term" value="C:cytosol"/>
    <property type="evidence" value="ECO:0007669"/>
    <property type="project" value="TreeGrafter"/>
</dbReference>
<reference evidence="2 4" key="1">
    <citation type="submission" date="2020-06" db="EMBL/GenBank/DDBJ databases">
        <authorList>
            <person name="Li R."/>
            <person name="Bekaert M."/>
        </authorList>
    </citation>
    <scope>NUCLEOTIDE SEQUENCE [LARGE SCALE GENOMIC DNA]</scope>
    <source>
        <strain evidence="2">Wild</strain>
        <strain evidence="4">wild</strain>
    </source>
</reference>
<dbReference type="PANTHER" id="PTHR14445">
    <property type="entry name" value="GRB10 INTERACTING GYF PROTEIN"/>
    <property type="match status" value="1"/>
</dbReference>
<feature type="compositionally biased region" description="Polar residues" evidence="1">
    <location>
        <begin position="75"/>
        <end position="93"/>
    </location>
</feature>
<dbReference type="PANTHER" id="PTHR14445:SF36">
    <property type="entry name" value="FI03272P-RELATED"/>
    <property type="match status" value="1"/>
</dbReference>
<proteinExistence type="predicted"/>
<protein>
    <submittedName>
        <fullName evidence="3">GIGYF</fullName>
    </submittedName>
</protein>
<feature type="region of interest" description="Disordered" evidence="1">
    <location>
        <begin position="1"/>
        <end position="106"/>
    </location>
</feature>
<feature type="region of interest" description="Disordered" evidence="1">
    <location>
        <begin position="215"/>
        <end position="294"/>
    </location>
</feature>
<feature type="compositionally biased region" description="Polar residues" evidence="1">
    <location>
        <begin position="127"/>
        <end position="137"/>
    </location>
</feature>
<keyword evidence="4" id="KW-1185">Reference proteome</keyword>
<feature type="compositionally biased region" description="Polar residues" evidence="1">
    <location>
        <begin position="31"/>
        <end position="46"/>
    </location>
</feature>
<dbReference type="AlphaFoldDB" id="A0A6J8CXU3"/>
<evidence type="ECO:0000313" key="2">
    <source>
        <dbReference type="EMBL" id="CAC5399772.1"/>
    </source>
</evidence>
<feature type="region of interest" description="Disordered" evidence="1">
    <location>
        <begin position="125"/>
        <end position="151"/>
    </location>
</feature>
<dbReference type="InterPro" id="IPR051640">
    <property type="entry name" value="GRB10-interact_GYF"/>
</dbReference>
<evidence type="ECO:0000313" key="3">
    <source>
        <dbReference type="EMBL" id="CAC5399773.1"/>
    </source>
</evidence>
<feature type="compositionally biased region" description="Low complexity" evidence="1">
    <location>
        <begin position="12"/>
        <end position="30"/>
    </location>
</feature>
<dbReference type="OrthoDB" id="48509at2759"/>